<reference evidence="3 4" key="1">
    <citation type="submission" date="2023-03" db="EMBL/GenBank/DDBJ databases">
        <authorList>
            <person name="Shen W."/>
            <person name="Cai J."/>
        </authorList>
    </citation>
    <scope>NUCLEOTIDE SEQUENCE [LARGE SCALE GENOMIC DNA]</scope>
    <source>
        <strain evidence="3 4">B516</strain>
    </source>
</reference>
<dbReference type="RefSeq" id="WP_311957799.1">
    <property type="nucleotide sequence ID" value="NZ_JARQDZ010000019.1"/>
</dbReference>
<dbReference type="Proteomes" id="UP001253851">
    <property type="component" value="Unassembled WGS sequence"/>
</dbReference>
<dbReference type="PANTHER" id="PTHR38781">
    <property type="entry name" value="ANTITOXIN DINJ-RELATED"/>
    <property type="match status" value="1"/>
</dbReference>
<name>A0ABD5FRI1_ENTCA</name>
<evidence type="ECO:0000256" key="2">
    <source>
        <dbReference type="ARBA" id="ARBA00022649"/>
    </source>
</evidence>
<dbReference type="AlphaFoldDB" id="A0ABD5FRI1"/>
<keyword evidence="2" id="KW-1277">Toxin-antitoxin system</keyword>
<organism evidence="3 4">
    <name type="scientific">Enterococcus casseliflavus</name>
    <name type="common">Enterococcus flavescens</name>
    <dbReference type="NCBI Taxonomy" id="37734"/>
    <lineage>
        <taxon>Bacteria</taxon>
        <taxon>Bacillati</taxon>
        <taxon>Bacillota</taxon>
        <taxon>Bacilli</taxon>
        <taxon>Lactobacillales</taxon>
        <taxon>Enterococcaceae</taxon>
        <taxon>Enterococcus</taxon>
    </lineage>
</organism>
<evidence type="ECO:0000313" key="4">
    <source>
        <dbReference type="Proteomes" id="UP001253851"/>
    </source>
</evidence>
<accession>A0ABD5FRI1</accession>
<dbReference type="Gene3D" id="1.10.1220.10">
    <property type="entry name" value="Met repressor-like"/>
    <property type="match status" value="1"/>
</dbReference>
<sequence>MKKEKERIQIAVEKDLKMEAEDILHDLGMNPTTAITIFYKQVIEKGGLPFEVKLSEQTKQARRIAKLAKKSTNVTRIDDNKAFKAWLDEDE</sequence>
<evidence type="ECO:0000313" key="3">
    <source>
        <dbReference type="EMBL" id="MDT2984329.1"/>
    </source>
</evidence>
<dbReference type="InterPro" id="IPR007337">
    <property type="entry name" value="RelB/DinJ"/>
</dbReference>
<proteinExistence type="inferred from homology"/>
<dbReference type="PANTHER" id="PTHR38781:SF1">
    <property type="entry name" value="ANTITOXIN DINJ-RELATED"/>
    <property type="match status" value="1"/>
</dbReference>
<protein>
    <submittedName>
        <fullName evidence="3">Type II toxin-antitoxin system RelB/DinJ family antitoxin</fullName>
    </submittedName>
</protein>
<dbReference type="EMBL" id="JARQDZ010000019">
    <property type="protein sequence ID" value="MDT2984329.1"/>
    <property type="molecule type" value="Genomic_DNA"/>
</dbReference>
<evidence type="ECO:0000256" key="1">
    <source>
        <dbReference type="ARBA" id="ARBA00010562"/>
    </source>
</evidence>
<dbReference type="InterPro" id="IPR013321">
    <property type="entry name" value="Arc_rbn_hlx_hlx"/>
</dbReference>
<dbReference type="NCBIfam" id="TIGR02384">
    <property type="entry name" value="RelB_DinJ"/>
    <property type="match status" value="1"/>
</dbReference>
<dbReference type="Pfam" id="PF04221">
    <property type="entry name" value="RelB"/>
    <property type="match status" value="1"/>
</dbReference>
<comment type="similarity">
    <text evidence="1">Belongs to the RelB/DinJ antitoxin family.</text>
</comment>
<gene>
    <name evidence="3" type="ORF">P7I34_16945</name>
</gene>
<comment type="caution">
    <text evidence="3">The sequence shown here is derived from an EMBL/GenBank/DDBJ whole genome shotgun (WGS) entry which is preliminary data.</text>
</comment>